<proteinExistence type="inferred from homology"/>
<reference evidence="4" key="1">
    <citation type="journal article" date="2012" name="J. Am. Chem. Soc.">
        <title>Flavoenzyme-catalyzed atropo-selective n,c-bipyrrole homocoupling in marinopyrrole biosynthesis.</title>
        <authorList>
            <person name="Yamanaka K."/>
            <person name="Ryan K.S."/>
            <person name="Gulder T.A."/>
            <person name="Hughes C.C."/>
            <person name="Moore B.S."/>
        </authorList>
    </citation>
    <scope>NUCLEOTIDE SEQUENCE</scope>
    <source>
        <strain evidence="4">CNQ-418</strain>
    </source>
</reference>
<dbReference type="InterPro" id="IPR001031">
    <property type="entry name" value="Thioesterase"/>
</dbReference>
<dbReference type="SUPFAM" id="SSF53474">
    <property type="entry name" value="alpha/beta-Hydrolases"/>
    <property type="match status" value="1"/>
</dbReference>
<dbReference type="EMBL" id="JX157625">
    <property type="protein sequence ID" value="AFP87526.1"/>
    <property type="molecule type" value="Genomic_DNA"/>
</dbReference>
<protein>
    <submittedName>
        <fullName evidence="4">Type II thioesterase</fullName>
    </submittedName>
</protein>
<dbReference type="InterPro" id="IPR012223">
    <property type="entry name" value="TEII"/>
</dbReference>
<dbReference type="PANTHER" id="PTHR11487">
    <property type="entry name" value="THIOESTERASE"/>
    <property type="match status" value="1"/>
</dbReference>
<evidence type="ECO:0000256" key="2">
    <source>
        <dbReference type="SAM" id="MobiDB-lite"/>
    </source>
</evidence>
<name>J7GY90_9ACTN</name>
<sequence length="282" mass="31040">MRQRPAAHSPAFDQRRSSQDSGRLPPEAWQLFVFPHAGGSAAQYRRWAKWLPPGVDVLPLELPGHGARLREDPASGWEALIDDVVAQLRARRRPERRYLLAGHSLGALLAYESARVLERTDSPAELLIVSGRNGPSAGISHRPIHQLPDEHFLTALRRLGGTPDRMVAQQDLVRLFLPAMRAGLRLAETYRRSPGPPLAVPVTVFGGRQDRLTEESGLIAWSRETTGVFDLTLCPGGHFFTDDTTFTSAFRLRLARHAAELSNASASGPCAIYSSPVEFTTS</sequence>
<dbReference type="AlphaFoldDB" id="J7GY90"/>
<organism evidence="4">
    <name type="scientific">Streptomyces sp. CNQ-418</name>
    <dbReference type="NCBI Taxonomy" id="467194"/>
    <lineage>
        <taxon>Bacteria</taxon>
        <taxon>Bacillati</taxon>
        <taxon>Actinomycetota</taxon>
        <taxon>Actinomycetes</taxon>
        <taxon>Kitasatosporales</taxon>
        <taxon>Streptomycetaceae</taxon>
        <taxon>Streptomyces</taxon>
    </lineage>
</organism>
<gene>
    <name evidence="4" type="primary">mpy9</name>
</gene>
<accession>J7GY90</accession>
<evidence type="ECO:0000313" key="4">
    <source>
        <dbReference type="EMBL" id="AFP87526.1"/>
    </source>
</evidence>
<evidence type="ECO:0000256" key="1">
    <source>
        <dbReference type="ARBA" id="ARBA00007169"/>
    </source>
</evidence>
<comment type="similarity">
    <text evidence="1">Belongs to the thioesterase family.</text>
</comment>
<dbReference type="GO" id="GO:0008610">
    <property type="term" value="P:lipid biosynthetic process"/>
    <property type="evidence" value="ECO:0007669"/>
    <property type="project" value="TreeGrafter"/>
</dbReference>
<feature type="domain" description="Thioesterase" evidence="3">
    <location>
        <begin position="30"/>
        <end position="241"/>
    </location>
</feature>
<dbReference type="Pfam" id="PF00975">
    <property type="entry name" value="Thioesterase"/>
    <property type="match status" value="1"/>
</dbReference>
<dbReference type="PANTHER" id="PTHR11487:SF0">
    <property type="entry name" value="S-ACYL FATTY ACID SYNTHASE THIOESTERASE, MEDIUM CHAIN"/>
    <property type="match status" value="1"/>
</dbReference>
<feature type="region of interest" description="Disordered" evidence="2">
    <location>
        <begin position="1"/>
        <end position="23"/>
    </location>
</feature>
<dbReference type="Gene3D" id="3.40.50.1820">
    <property type="entry name" value="alpha/beta hydrolase"/>
    <property type="match status" value="1"/>
</dbReference>
<evidence type="ECO:0000259" key="3">
    <source>
        <dbReference type="Pfam" id="PF00975"/>
    </source>
</evidence>
<dbReference type="InterPro" id="IPR029058">
    <property type="entry name" value="AB_hydrolase_fold"/>
</dbReference>